<reference evidence="2 3" key="1">
    <citation type="journal article" date="2018" name="Science">
        <title>The opium poppy genome and morphinan production.</title>
        <authorList>
            <person name="Guo L."/>
            <person name="Winzer T."/>
            <person name="Yang X."/>
            <person name="Li Y."/>
            <person name="Ning Z."/>
            <person name="He Z."/>
            <person name="Teodor R."/>
            <person name="Lu Y."/>
            <person name="Bowser T.A."/>
            <person name="Graham I.A."/>
            <person name="Ye K."/>
        </authorList>
    </citation>
    <scope>NUCLEOTIDE SEQUENCE [LARGE SCALE GENOMIC DNA]</scope>
    <source>
        <strain evidence="3">cv. HN1</strain>
        <tissue evidence="2">Leaves</tissue>
    </source>
</reference>
<name>A0A4Y7JBB2_PAPSO</name>
<keyword evidence="3" id="KW-1185">Reference proteome</keyword>
<dbReference type="AlphaFoldDB" id="A0A4Y7JBB2"/>
<feature type="compositionally biased region" description="Acidic residues" evidence="1">
    <location>
        <begin position="254"/>
        <end position="263"/>
    </location>
</feature>
<dbReference type="EMBL" id="CM010718">
    <property type="protein sequence ID" value="RZC58403.1"/>
    <property type="molecule type" value="Genomic_DNA"/>
</dbReference>
<dbReference type="Gramene" id="RZC58403">
    <property type="protein sequence ID" value="RZC58403"/>
    <property type="gene ID" value="C5167_005699"/>
</dbReference>
<proteinExistence type="predicted"/>
<organism evidence="2 3">
    <name type="scientific">Papaver somniferum</name>
    <name type="common">Opium poppy</name>
    <dbReference type="NCBI Taxonomy" id="3469"/>
    <lineage>
        <taxon>Eukaryota</taxon>
        <taxon>Viridiplantae</taxon>
        <taxon>Streptophyta</taxon>
        <taxon>Embryophyta</taxon>
        <taxon>Tracheophyta</taxon>
        <taxon>Spermatophyta</taxon>
        <taxon>Magnoliopsida</taxon>
        <taxon>Ranunculales</taxon>
        <taxon>Papaveraceae</taxon>
        <taxon>Papaveroideae</taxon>
        <taxon>Papaver</taxon>
    </lineage>
</organism>
<accession>A0A4Y7JBB2</accession>
<feature type="compositionally biased region" description="Basic and acidic residues" evidence="1">
    <location>
        <begin position="1"/>
        <end position="19"/>
    </location>
</feature>
<feature type="region of interest" description="Disordered" evidence="1">
    <location>
        <begin position="1"/>
        <end position="22"/>
    </location>
</feature>
<gene>
    <name evidence="2" type="ORF">C5167_005699</name>
</gene>
<protein>
    <submittedName>
        <fullName evidence="2">Uncharacterized protein</fullName>
    </submittedName>
</protein>
<feature type="compositionally biased region" description="Low complexity" evidence="1">
    <location>
        <begin position="205"/>
        <end position="219"/>
    </location>
</feature>
<feature type="region of interest" description="Disordered" evidence="1">
    <location>
        <begin position="106"/>
        <end position="263"/>
    </location>
</feature>
<sequence>MEPPHHRDSRMKEANRKQNEYNPGIAKLIQQKEKKKAVEEEEIEAAEKGEITAIEKLFSLQGVCSTTLPTFHGLENGKKKNVTPPSRPPRFGDKLLTATHIGALVDPGKIKIRELNNSQPPPKLNDSDETPDEDQSILSVRRHDDDVERTPAAGGSNNDDDDGDQDMPPIGGGNDDGDKNNDKYREGKIVEEEEEEREGEEGVEKTGNNQQTQDTTTTKTGKKNMVITKPVDSHMPPSHLKVTLEPGEPPQGTPEDDGYVLFG</sequence>
<evidence type="ECO:0000313" key="2">
    <source>
        <dbReference type="EMBL" id="RZC58403.1"/>
    </source>
</evidence>
<dbReference type="Proteomes" id="UP000316621">
    <property type="component" value="Chromosome 4"/>
</dbReference>
<evidence type="ECO:0000313" key="3">
    <source>
        <dbReference type="Proteomes" id="UP000316621"/>
    </source>
</evidence>
<feature type="region of interest" description="Disordered" evidence="1">
    <location>
        <begin position="69"/>
        <end position="94"/>
    </location>
</feature>
<evidence type="ECO:0000256" key="1">
    <source>
        <dbReference type="SAM" id="MobiDB-lite"/>
    </source>
</evidence>
<feature type="compositionally biased region" description="Basic and acidic residues" evidence="1">
    <location>
        <begin position="176"/>
        <end position="190"/>
    </location>
</feature>
<feature type="compositionally biased region" description="Acidic residues" evidence="1">
    <location>
        <begin position="191"/>
        <end position="201"/>
    </location>
</feature>